<gene>
    <name evidence="3" type="ORF">V2H45_01240</name>
</gene>
<protein>
    <recommendedName>
        <fullName evidence="5">PEGA domain-containing protein</fullName>
    </recommendedName>
</protein>
<feature type="region of interest" description="Disordered" evidence="1">
    <location>
        <begin position="181"/>
        <end position="223"/>
    </location>
</feature>
<sequence>MFTPLTLRVFAIAVALIGGITIAGYPHWSDSSAISSRLKDEKLKNNATEATPLPTISSVPPRYNMLQNSAVSIAINQSGNIRRADPRGYINVAIRETYKIEISSPAYTSAVSVKIDGVPIIDGLICDRTVTLERPLAIAKQFIVLEEGNPGLDRDGGVNNPDLGLIEVTFVPIKRKAIAVETMPRPQEPPSAAAPSRDEASKSTVGADRSSTPVGTGLSGSSSQEFVATNEWVEAPEIAPTYTKKYRLVGIRTSDPVTLHNMTQPPYPITDPVPPRL</sequence>
<keyword evidence="2" id="KW-0812">Transmembrane</keyword>
<dbReference type="EMBL" id="JAZBJZ010000002">
    <property type="protein sequence ID" value="MEE3715364.1"/>
    <property type="molecule type" value="Genomic_DNA"/>
</dbReference>
<feature type="transmembrane region" description="Helical" evidence="2">
    <location>
        <begin position="7"/>
        <end position="28"/>
    </location>
</feature>
<comment type="caution">
    <text evidence="3">The sequence shown here is derived from an EMBL/GenBank/DDBJ whole genome shotgun (WGS) entry which is preliminary data.</text>
</comment>
<dbReference type="Proteomes" id="UP001333818">
    <property type="component" value="Unassembled WGS sequence"/>
</dbReference>
<keyword evidence="4" id="KW-1185">Reference proteome</keyword>
<evidence type="ECO:0000256" key="2">
    <source>
        <dbReference type="SAM" id="Phobius"/>
    </source>
</evidence>
<keyword evidence="2" id="KW-1133">Transmembrane helix</keyword>
<evidence type="ECO:0000313" key="4">
    <source>
        <dbReference type="Proteomes" id="UP001333818"/>
    </source>
</evidence>
<evidence type="ECO:0000256" key="1">
    <source>
        <dbReference type="SAM" id="MobiDB-lite"/>
    </source>
</evidence>
<evidence type="ECO:0000313" key="3">
    <source>
        <dbReference type="EMBL" id="MEE3715364.1"/>
    </source>
</evidence>
<keyword evidence="2" id="KW-0472">Membrane</keyword>
<accession>A0AAW9PV60</accession>
<dbReference type="RefSeq" id="WP_330481779.1">
    <property type="nucleotide sequence ID" value="NZ_JAZBJZ010000002.1"/>
</dbReference>
<feature type="compositionally biased region" description="Polar residues" evidence="1">
    <location>
        <begin position="209"/>
        <end position="223"/>
    </location>
</feature>
<dbReference type="AlphaFoldDB" id="A0AAW9PV60"/>
<name>A0AAW9PV60_9CYAN</name>
<reference evidence="3" key="1">
    <citation type="submission" date="2024-01" db="EMBL/GenBank/DDBJ databases">
        <title>Bank of Algae and Cyanobacteria of the Azores (BACA) strain genomes.</title>
        <authorList>
            <person name="Luz R."/>
            <person name="Cordeiro R."/>
            <person name="Fonseca A."/>
            <person name="Goncalves V."/>
        </authorList>
    </citation>
    <scope>NUCLEOTIDE SEQUENCE</scope>
    <source>
        <strain evidence="3">BACA0141</strain>
    </source>
</reference>
<evidence type="ECO:0008006" key="5">
    <source>
        <dbReference type="Google" id="ProtNLM"/>
    </source>
</evidence>
<proteinExistence type="predicted"/>
<organism evidence="3 4">
    <name type="scientific">Tumidithrix elongata BACA0141</name>
    <dbReference type="NCBI Taxonomy" id="2716417"/>
    <lineage>
        <taxon>Bacteria</taxon>
        <taxon>Bacillati</taxon>
        <taxon>Cyanobacteriota</taxon>
        <taxon>Cyanophyceae</taxon>
        <taxon>Pseudanabaenales</taxon>
        <taxon>Pseudanabaenaceae</taxon>
        <taxon>Tumidithrix</taxon>
        <taxon>Tumidithrix elongata</taxon>
    </lineage>
</organism>